<evidence type="ECO:0000256" key="1">
    <source>
        <dbReference type="SAM" id="MobiDB-lite"/>
    </source>
</evidence>
<evidence type="ECO:0000313" key="2">
    <source>
        <dbReference type="EMBL" id="CAD9308536.1"/>
    </source>
</evidence>
<feature type="compositionally biased region" description="Low complexity" evidence="1">
    <location>
        <begin position="763"/>
        <end position="785"/>
    </location>
</feature>
<accession>A0A7S1VR72</accession>
<feature type="compositionally biased region" description="Polar residues" evidence="1">
    <location>
        <begin position="633"/>
        <end position="651"/>
    </location>
</feature>
<sequence length="935" mass="102617">MASSGAYMSKQSSADGEKESHDTAPCTEDENSTPKSSTSSIGGGAGGAGAFLGGWGFMKNLGKEQVAEKSSSKTKKFKKSSFTPNAVNWREAPPKRRTQIASLKKTALISEDAKCQKRFRWGRDLLGEAFQPYRHMLCGSDDLLPDQDQFHAFAVDAEEADQGREAYVRTLMLQNGELSEREVAAFFEGLALFKVKNRALESQLVCVDAVRRFESEHSTVTTENEWESSIEGDNNVALRQVRRHMPVNIRSLTENQSVLQPSPTGKTLPKRFAKKFKQANVLQLIRMSPDDITKLHPASLENLRVQGLTLTERRALHAHLKVVGPVWKELNQREKDPLSERKYNWFVMMKQQFKEHLDSYTKHVEEYGPPGNHPYATRSNDKQGCPLIGKQCPLKADKLLDYSLDYGYPEGDIYEQVASATETDDTSVVDPKKEEAREKRAAERSEILSRHYQGKALKAALAVCACQEMDDAIDRLAKRQARWVKNQVINQHYDVTGDEWREIEACQAALKDIRHFVCKMVERAGLKLTFQTRVNARESLDTRSVMEIGLSEEVCDYSRDFLNNMESRFEMLGNGIGDLKIELTAVRALLKEIQDRNAGSLRNLGARRPKQTVLLKSRDELEAMVRKRMKAALQQSSTSASDGTSTFHESMESYPSYTVSLKGSSDGDSPRSRNTKMNMLAEFTSRMEVESVISGMTPVREEPVGATVQDETPAPVENTPLSRRSSLAPGGEKSPAAVNRRASLPGALKPADRENARTPPLVPTKSTPTGSTRSSPIISPRISPKQESKTTVSGSPRISPKQSTQTTVTTSAESSPKQEDKTAAVVSASSPRTSPSLTKRATPSSSPGVSPGQAKRATVRTSSDSEALKARVAALTAKKTARADATSTAAGNTAATRNSAPRQSMAELKASIAKRKEARAAAAAAAAATATGDEQ</sequence>
<reference evidence="2" key="1">
    <citation type="submission" date="2021-01" db="EMBL/GenBank/DDBJ databases">
        <authorList>
            <person name="Corre E."/>
            <person name="Pelletier E."/>
            <person name="Niang G."/>
            <person name="Scheremetjew M."/>
            <person name="Finn R."/>
            <person name="Kale V."/>
            <person name="Holt S."/>
            <person name="Cochrane G."/>
            <person name="Meng A."/>
            <person name="Brown T."/>
            <person name="Cohen L."/>
        </authorList>
    </citation>
    <scope>NUCLEOTIDE SEQUENCE</scope>
    <source>
        <strain evidence="2">CCMP 410</strain>
    </source>
</reference>
<protein>
    <submittedName>
        <fullName evidence="2">Uncharacterized protein</fullName>
    </submittedName>
</protein>
<name>A0A7S1VR72_9STRA</name>
<organism evidence="2">
    <name type="scientific">Grammatophora oceanica</name>
    <dbReference type="NCBI Taxonomy" id="210454"/>
    <lineage>
        <taxon>Eukaryota</taxon>
        <taxon>Sar</taxon>
        <taxon>Stramenopiles</taxon>
        <taxon>Ochrophyta</taxon>
        <taxon>Bacillariophyta</taxon>
        <taxon>Fragilariophyceae</taxon>
        <taxon>Fragilariophycidae</taxon>
        <taxon>Rhabdonematales</taxon>
        <taxon>Grammatophoraceae</taxon>
        <taxon>Grammatophora</taxon>
    </lineage>
</organism>
<feature type="region of interest" description="Disordered" evidence="1">
    <location>
        <begin position="1"/>
        <end position="44"/>
    </location>
</feature>
<feature type="region of interest" description="Disordered" evidence="1">
    <location>
        <begin position="698"/>
        <end position="906"/>
    </location>
</feature>
<feature type="compositionally biased region" description="Polar residues" evidence="1">
    <location>
        <begin position="789"/>
        <end position="815"/>
    </location>
</feature>
<proteinExistence type="predicted"/>
<dbReference type="AlphaFoldDB" id="A0A7S1VR72"/>
<feature type="region of interest" description="Disordered" evidence="1">
    <location>
        <begin position="632"/>
        <end position="651"/>
    </location>
</feature>
<dbReference type="EMBL" id="HBGK01048720">
    <property type="protein sequence ID" value="CAD9308536.1"/>
    <property type="molecule type" value="Transcribed_RNA"/>
</dbReference>
<gene>
    <name evidence="2" type="ORF">GOCE00092_LOCUS25558</name>
</gene>
<feature type="compositionally biased region" description="Polar residues" evidence="1">
    <location>
        <begin position="827"/>
        <end position="848"/>
    </location>
</feature>
<feature type="region of interest" description="Disordered" evidence="1">
    <location>
        <begin position="68"/>
        <end position="95"/>
    </location>
</feature>
<feature type="compositionally biased region" description="Low complexity" evidence="1">
    <location>
        <begin position="883"/>
        <end position="900"/>
    </location>
</feature>